<evidence type="ECO:0000313" key="4">
    <source>
        <dbReference type="EMBL" id="MDN3689809.1"/>
    </source>
</evidence>
<keyword evidence="5" id="KW-1185">Reference proteome</keyword>
<keyword evidence="1 4" id="KW-0378">Hydrolase</keyword>
<gene>
    <name evidence="4" type="ORF">QWZ15_18445</name>
</gene>
<dbReference type="EMBL" id="JAUFQS010000047">
    <property type="protein sequence ID" value="MDN3689809.1"/>
    <property type="molecule type" value="Genomic_DNA"/>
</dbReference>
<evidence type="ECO:0000259" key="3">
    <source>
        <dbReference type="Pfam" id="PF01156"/>
    </source>
</evidence>
<dbReference type="Pfam" id="PF01156">
    <property type="entry name" value="IU_nuc_hydro"/>
    <property type="match status" value="1"/>
</dbReference>
<dbReference type="SUPFAM" id="SSF53590">
    <property type="entry name" value="Nucleoside hydrolase"/>
    <property type="match status" value="1"/>
</dbReference>
<organism evidence="4 5">
    <name type="scientific">Cyclobacterium jeungdonense</name>
    <dbReference type="NCBI Taxonomy" id="708087"/>
    <lineage>
        <taxon>Bacteria</taxon>
        <taxon>Pseudomonadati</taxon>
        <taxon>Bacteroidota</taxon>
        <taxon>Cytophagia</taxon>
        <taxon>Cytophagales</taxon>
        <taxon>Cyclobacteriaceae</taxon>
        <taxon>Cyclobacterium</taxon>
    </lineage>
</organism>
<dbReference type="InterPro" id="IPR023186">
    <property type="entry name" value="IUNH"/>
</dbReference>
<evidence type="ECO:0000256" key="1">
    <source>
        <dbReference type="ARBA" id="ARBA00022801"/>
    </source>
</evidence>
<dbReference type="InterPro" id="IPR036452">
    <property type="entry name" value="Ribo_hydro-like"/>
</dbReference>
<dbReference type="Proteomes" id="UP001236663">
    <property type="component" value="Unassembled WGS sequence"/>
</dbReference>
<evidence type="ECO:0000313" key="5">
    <source>
        <dbReference type="Proteomes" id="UP001236663"/>
    </source>
</evidence>
<name>A0ABT8CAI1_9BACT</name>
<feature type="domain" description="Inosine/uridine-preferring nucleoside hydrolase" evidence="3">
    <location>
        <begin position="58"/>
        <end position="294"/>
    </location>
</feature>
<reference evidence="5" key="1">
    <citation type="journal article" date="2019" name="Int. J. Syst. Evol. Microbiol.">
        <title>The Global Catalogue of Microorganisms (GCM) 10K type strain sequencing project: providing services to taxonomists for standard genome sequencing and annotation.</title>
        <authorList>
            <consortium name="The Broad Institute Genomics Platform"/>
            <consortium name="The Broad Institute Genome Sequencing Center for Infectious Disease"/>
            <person name="Wu L."/>
            <person name="Ma J."/>
        </authorList>
    </citation>
    <scope>NUCLEOTIDE SEQUENCE [LARGE SCALE GENOMIC DNA]</scope>
    <source>
        <strain evidence="5">CECT 7706</strain>
    </source>
</reference>
<dbReference type="Gene3D" id="3.90.245.10">
    <property type="entry name" value="Ribonucleoside hydrolase-like"/>
    <property type="match status" value="1"/>
</dbReference>
<keyword evidence="2" id="KW-0326">Glycosidase</keyword>
<dbReference type="RefSeq" id="WP_163383648.1">
    <property type="nucleotide sequence ID" value="NZ_JAUFQS010000047.1"/>
</dbReference>
<dbReference type="PANTHER" id="PTHR12304">
    <property type="entry name" value="INOSINE-URIDINE PREFERRING NUCLEOSIDE HYDROLASE"/>
    <property type="match status" value="1"/>
</dbReference>
<dbReference type="GO" id="GO:0016787">
    <property type="term" value="F:hydrolase activity"/>
    <property type="evidence" value="ECO:0007669"/>
    <property type="project" value="UniProtKB-KW"/>
</dbReference>
<comment type="caution">
    <text evidence="4">The sequence shown here is derived from an EMBL/GenBank/DDBJ whole genome shotgun (WGS) entry which is preliminary data.</text>
</comment>
<accession>A0ABT8CAI1</accession>
<proteinExistence type="predicted"/>
<sequence>MKKNLTRLAFHPTIRKSSAVLGLVLFFLVFDGFSQNYPGLTDQFRLSQLEPPQGKVQVVIDTDTYNEIDDQFAVVYGLLSPDQMEVKAIYAAPYLNNRSVSPKDGMEKSFEEIERLLDKLAMKRENYVYRGSDAFLESLDKPIESPAAKDLISKAMNSEGPLYVLTLGAPTNVASAILLEPEIIHKIVVVWLGGKGLNWKTATEFNLMQDPIASQILFDSGVPLIQIPTQPVTSHLATTVAEIETYLKGKGEIGDYLVEIFNDYNKGDPFGWSKVIWDISAIAYVINPGWFNTEIRSSPLLTDQLTYSFDNTRHLYRVATYLNRDRIFGDMFKKIQQYTME</sequence>
<dbReference type="InterPro" id="IPR001910">
    <property type="entry name" value="Inosine/uridine_hydrolase_dom"/>
</dbReference>
<evidence type="ECO:0000256" key="2">
    <source>
        <dbReference type="ARBA" id="ARBA00023295"/>
    </source>
</evidence>
<protein>
    <submittedName>
        <fullName evidence="4">Nucleoside hydrolase</fullName>
    </submittedName>
</protein>
<dbReference type="PANTHER" id="PTHR12304:SF4">
    <property type="entry name" value="URIDINE NUCLEOSIDASE"/>
    <property type="match status" value="1"/>
</dbReference>